<accession>A0A502DSW1</accession>
<evidence type="ECO:0008006" key="3">
    <source>
        <dbReference type="Google" id="ProtNLM"/>
    </source>
</evidence>
<organism evidence="1 2">
    <name type="scientific">Mycolicibacterium hodleri</name>
    <dbReference type="NCBI Taxonomy" id="49897"/>
    <lineage>
        <taxon>Bacteria</taxon>
        <taxon>Bacillati</taxon>
        <taxon>Actinomycetota</taxon>
        <taxon>Actinomycetes</taxon>
        <taxon>Mycobacteriales</taxon>
        <taxon>Mycobacteriaceae</taxon>
        <taxon>Mycolicibacterium</taxon>
    </lineage>
</organism>
<comment type="caution">
    <text evidence="1">The sequence shown here is derived from an EMBL/GenBank/DDBJ whole genome shotgun (WGS) entry which is preliminary data.</text>
</comment>
<sequence length="343" mass="36818">MTANPTHLVVGPPRHGVVTFALDLAASLDRGNRPAPTVRVDDWTDLDGALDRVGRTDGVHLNFTDRLFGSTPRDAADRVVDLVGHFTSAGVRVTATLHDVPQPADGGNYHQRVAAYRTVCSAVHGRATNSEHERSLLAESKVARSADVVVVPLPLHLGEAPSSRPLVERRSVAVLGFLYPGKGHREVLAAMADLPRDVEFVAVGEPSAGHADLVEHLAESARAAGRQFTVTGYVPDEALSAAVRRVSVPIAHHRHVSASGSLNTWIAAHRRPLAPANRYTIEHAARHPGTLRLYPDTGHGMRDAIASALDDPDSTWLTADATSGSAPADTARLYMQAFDRWHD</sequence>
<dbReference type="Proteomes" id="UP000320095">
    <property type="component" value="Unassembled WGS sequence"/>
</dbReference>
<protein>
    <recommendedName>
        <fullName evidence="3">Glycosyltransferase family 4 protein</fullName>
    </recommendedName>
</protein>
<proteinExistence type="predicted"/>
<keyword evidence="2" id="KW-1185">Reference proteome</keyword>
<evidence type="ECO:0000313" key="2">
    <source>
        <dbReference type="Proteomes" id="UP000320095"/>
    </source>
</evidence>
<dbReference type="EMBL" id="RCZG01000022">
    <property type="protein sequence ID" value="TPG27362.1"/>
    <property type="molecule type" value="Genomic_DNA"/>
</dbReference>
<gene>
    <name evidence="1" type="ORF">EAH80_29020</name>
</gene>
<dbReference type="OrthoDB" id="4120491at2"/>
<evidence type="ECO:0000313" key="1">
    <source>
        <dbReference type="EMBL" id="TPG27362.1"/>
    </source>
</evidence>
<reference evidence="1 2" key="1">
    <citation type="journal article" date="2019" name="Environ. Microbiol.">
        <title>Species interactions and distinct microbial communities in high Arctic permafrost affected cryosols are associated with the CH4 and CO2 gas fluxes.</title>
        <authorList>
            <person name="Altshuler I."/>
            <person name="Hamel J."/>
            <person name="Turney S."/>
            <person name="Magnuson E."/>
            <person name="Levesque R."/>
            <person name="Greer C."/>
            <person name="Whyte L.G."/>
        </authorList>
    </citation>
    <scope>NUCLEOTIDE SEQUENCE [LARGE SCALE GENOMIC DNA]</scope>
    <source>
        <strain evidence="1 2">S5.20</strain>
    </source>
</reference>
<name>A0A502DSW1_9MYCO</name>
<dbReference type="RefSeq" id="WP_140699369.1">
    <property type="nucleotide sequence ID" value="NZ_RCZG01000022.1"/>
</dbReference>
<dbReference type="Gene3D" id="3.40.50.2000">
    <property type="entry name" value="Glycogen Phosphorylase B"/>
    <property type="match status" value="2"/>
</dbReference>
<dbReference type="AlphaFoldDB" id="A0A502DSW1"/>
<dbReference type="SUPFAM" id="SSF53756">
    <property type="entry name" value="UDP-Glycosyltransferase/glycogen phosphorylase"/>
    <property type="match status" value="1"/>
</dbReference>